<keyword evidence="3 9" id="KW-0812">Transmembrane</keyword>
<dbReference type="SUPFAM" id="SSF81321">
    <property type="entry name" value="Family A G protein-coupled receptor-like"/>
    <property type="match status" value="1"/>
</dbReference>
<dbReference type="RefSeq" id="XP_034240930.1">
    <property type="nucleotide sequence ID" value="XM_034385039.1"/>
</dbReference>
<keyword evidence="6 11" id="KW-0472">Membrane</keyword>
<dbReference type="PRINTS" id="PR00237">
    <property type="entry name" value="GPCRRHODOPSN"/>
</dbReference>
<feature type="region of interest" description="Disordered" evidence="10">
    <location>
        <begin position="283"/>
        <end position="356"/>
    </location>
</feature>
<dbReference type="Gene3D" id="1.20.1070.10">
    <property type="entry name" value="Rhodopsin 7-helix transmembrane proteins"/>
    <property type="match status" value="1"/>
</dbReference>
<keyword evidence="4 11" id="KW-1133">Transmembrane helix</keyword>
<comment type="similarity">
    <text evidence="2 9">Belongs to the G-protein coupled receptor 1 family.</text>
</comment>
<dbReference type="GO" id="GO:0005886">
    <property type="term" value="C:plasma membrane"/>
    <property type="evidence" value="ECO:0007669"/>
    <property type="project" value="TreeGrafter"/>
</dbReference>
<sequence>MLAGLPYELSVYWQQYPWTYGEVLCKFRALVSEMTSYTSVLTIVAFSLERYLAICHPLHSYRMSGLRRAVRIIAVLWIVSFIAALPFAVLSTVHYLEWPIGSGVVAQESAFCTMLDSYMVFETSSLLFFLLPMLVMVAIYGRIGSKIRSRGRHSLGKRVEGVIHSENKQTQSRKAIIRMLSAVVIAFFLCWAPFHSQRLLFLYGQNLPHYAEINAWLYYITGCLYFFGSTVNPILYNLMSVKYRMAFKETLCGGLSVSSTVTRGAFREQSSFRDTSVHQFGEGNGVKWQRGGNGAGMGSGGNRWYPAHRPHAAPSPSPPSPAPSPAATQCGTQCAPLQENGGVLEPHWKDNGPATQCAPLDAAATPLATAVEGAPAEDADGGSELVVMISPAHRKPRVYAVGAVGKVSRKWPKVLMLKMARKQTGGVAGMAATAPLTRGLPADAAVTSAGPRGLQQLGETCI</sequence>
<feature type="compositionally biased region" description="Gly residues" evidence="10">
    <location>
        <begin position="291"/>
        <end position="301"/>
    </location>
</feature>
<dbReference type="InParanoid" id="A0A6P8YTW9"/>
<keyword evidence="8 9" id="KW-0807">Transducer</keyword>
<feature type="transmembrane region" description="Helical" evidence="11">
    <location>
        <begin position="216"/>
        <end position="238"/>
    </location>
</feature>
<evidence type="ECO:0000313" key="13">
    <source>
        <dbReference type="Proteomes" id="UP000515158"/>
    </source>
</evidence>
<dbReference type="AlphaFoldDB" id="A0A6P8YTW9"/>
<name>A0A6P8YTW9_THRPL</name>
<feature type="transmembrane region" description="Helical" evidence="11">
    <location>
        <begin position="69"/>
        <end position="89"/>
    </location>
</feature>
<evidence type="ECO:0000256" key="2">
    <source>
        <dbReference type="ARBA" id="ARBA00010663"/>
    </source>
</evidence>
<dbReference type="OrthoDB" id="5962705at2759"/>
<evidence type="ECO:0000256" key="9">
    <source>
        <dbReference type="RuleBase" id="RU000688"/>
    </source>
</evidence>
<proteinExistence type="inferred from homology"/>
<feature type="transmembrane region" description="Helical" evidence="11">
    <location>
        <begin position="124"/>
        <end position="143"/>
    </location>
</feature>
<dbReference type="InterPro" id="IPR017452">
    <property type="entry name" value="GPCR_Rhodpsn_7TM"/>
</dbReference>
<dbReference type="FunCoup" id="A0A6P8YTW9">
    <property type="interactions" value="62"/>
</dbReference>
<keyword evidence="13" id="KW-1185">Reference proteome</keyword>
<organism evidence="14">
    <name type="scientific">Thrips palmi</name>
    <name type="common">Melon thrips</name>
    <dbReference type="NCBI Taxonomy" id="161013"/>
    <lineage>
        <taxon>Eukaryota</taxon>
        <taxon>Metazoa</taxon>
        <taxon>Ecdysozoa</taxon>
        <taxon>Arthropoda</taxon>
        <taxon>Hexapoda</taxon>
        <taxon>Insecta</taxon>
        <taxon>Pterygota</taxon>
        <taxon>Neoptera</taxon>
        <taxon>Paraneoptera</taxon>
        <taxon>Thysanoptera</taxon>
        <taxon>Terebrantia</taxon>
        <taxon>Thripoidea</taxon>
        <taxon>Thripidae</taxon>
        <taxon>Thrips</taxon>
    </lineage>
</organism>
<dbReference type="PANTHER" id="PTHR24243">
    <property type="entry name" value="G-PROTEIN COUPLED RECEPTOR"/>
    <property type="match status" value="1"/>
</dbReference>
<feature type="transmembrane region" description="Helical" evidence="11">
    <location>
        <begin position="175"/>
        <end position="196"/>
    </location>
</feature>
<feature type="transmembrane region" description="Helical" evidence="11">
    <location>
        <begin position="27"/>
        <end position="48"/>
    </location>
</feature>
<dbReference type="Proteomes" id="UP000515158">
    <property type="component" value="Unplaced"/>
</dbReference>
<gene>
    <name evidence="14" type="primary">LOC117645118</name>
</gene>
<feature type="compositionally biased region" description="Pro residues" evidence="10">
    <location>
        <begin position="313"/>
        <end position="324"/>
    </location>
</feature>
<feature type="domain" description="G-protein coupled receptors family 1 profile" evidence="12">
    <location>
        <begin position="1"/>
        <end position="236"/>
    </location>
</feature>
<comment type="subcellular location">
    <subcellularLocation>
        <location evidence="1">Membrane</location>
        <topology evidence="1">Multi-pass membrane protein</topology>
    </subcellularLocation>
</comment>
<evidence type="ECO:0000259" key="12">
    <source>
        <dbReference type="PROSITE" id="PS50262"/>
    </source>
</evidence>
<dbReference type="GeneID" id="117645118"/>
<dbReference type="InterPro" id="IPR000276">
    <property type="entry name" value="GPCR_Rhodpsn"/>
</dbReference>
<evidence type="ECO:0000256" key="10">
    <source>
        <dbReference type="SAM" id="MobiDB-lite"/>
    </source>
</evidence>
<dbReference type="Pfam" id="PF00001">
    <property type="entry name" value="7tm_1"/>
    <property type="match status" value="1"/>
</dbReference>
<evidence type="ECO:0000256" key="11">
    <source>
        <dbReference type="SAM" id="Phobius"/>
    </source>
</evidence>
<dbReference type="KEGG" id="tpal:117645118"/>
<evidence type="ECO:0000256" key="5">
    <source>
        <dbReference type="ARBA" id="ARBA00023040"/>
    </source>
</evidence>
<protein>
    <submittedName>
        <fullName evidence="14">Neuropeptides capa receptor-like</fullName>
    </submittedName>
</protein>
<evidence type="ECO:0000256" key="7">
    <source>
        <dbReference type="ARBA" id="ARBA00023170"/>
    </source>
</evidence>
<reference evidence="14" key="1">
    <citation type="submission" date="2025-08" db="UniProtKB">
        <authorList>
            <consortium name="RefSeq"/>
        </authorList>
    </citation>
    <scope>IDENTIFICATION</scope>
    <source>
        <tissue evidence="14">Total insect</tissue>
    </source>
</reference>
<dbReference type="PANTHER" id="PTHR24243:SF107">
    <property type="entry name" value="NEUROPEPTIDES CAPA RECEPTOR"/>
    <property type="match status" value="1"/>
</dbReference>
<dbReference type="PROSITE" id="PS50262">
    <property type="entry name" value="G_PROTEIN_RECEP_F1_2"/>
    <property type="match status" value="1"/>
</dbReference>
<evidence type="ECO:0000256" key="4">
    <source>
        <dbReference type="ARBA" id="ARBA00022989"/>
    </source>
</evidence>
<evidence type="ECO:0000256" key="3">
    <source>
        <dbReference type="ARBA" id="ARBA00022692"/>
    </source>
</evidence>
<dbReference type="PROSITE" id="PS00237">
    <property type="entry name" value="G_PROTEIN_RECEP_F1_1"/>
    <property type="match status" value="1"/>
</dbReference>
<evidence type="ECO:0000313" key="14">
    <source>
        <dbReference type="RefSeq" id="XP_034240930.1"/>
    </source>
</evidence>
<evidence type="ECO:0000256" key="6">
    <source>
        <dbReference type="ARBA" id="ARBA00023136"/>
    </source>
</evidence>
<accession>A0A6P8YTW9</accession>
<keyword evidence="7 9" id="KW-0675">Receptor</keyword>
<keyword evidence="5 9" id="KW-0297">G-protein coupled receptor</keyword>
<evidence type="ECO:0000256" key="1">
    <source>
        <dbReference type="ARBA" id="ARBA00004141"/>
    </source>
</evidence>
<evidence type="ECO:0000256" key="8">
    <source>
        <dbReference type="ARBA" id="ARBA00023224"/>
    </source>
</evidence>
<dbReference type="GO" id="GO:0008188">
    <property type="term" value="F:neuropeptide receptor activity"/>
    <property type="evidence" value="ECO:0007669"/>
    <property type="project" value="TreeGrafter"/>
</dbReference>